<comment type="caution">
    <text evidence="2">The sequence shown here is derived from an EMBL/GenBank/DDBJ whole genome shotgun (WGS) entry which is preliminary data.</text>
</comment>
<sequence length="118" mass="13316">MRSFIIEVLLLIVLGVLTFSAFNPYWMPMGMQLTVISVLIVLFAAFAVFVVREVGGDEREVAILHRSDRLAFLTGATVLLVAVVYNSLILNVVEPWTCTALAIMIFTKIVAYMYYQHR</sequence>
<dbReference type="Proteomes" id="UP000229344">
    <property type="component" value="Unassembled WGS sequence"/>
</dbReference>
<evidence type="ECO:0008006" key="4">
    <source>
        <dbReference type="Google" id="ProtNLM"/>
    </source>
</evidence>
<accession>A0A2H0UDC3</accession>
<evidence type="ECO:0000313" key="2">
    <source>
        <dbReference type="EMBL" id="PIR84387.1"/>
    </source>
</evidence>
<reference evidence="3" key="1">
    <citation type="submission" date="2017-09" db="EMBL/GenBank/DDBJ databases">
        <title>Depth-based differentiation of microbial function through sediment-hosted aquifers and enrichment of novel symbionts in the deep terrestrial subsurface.</title>
        <authorList>
            <person name="Probst A.J."/>
            <person name="Ladd B."/>
            <person name="Jarett J.K."/>
            <person name="Geller-Mcgrath D.E."/>
            <person name="Sieber C.M.K."/>
            <person name="Emerson J.B."/>
            <person name="Anantharaman K."/>
            <person name="Thomas B.C."/>
            <person name="Malmstrom R."/>
            <person name="Stieglmeier M."/>
            <person name="Klingl A."/>
            <person name="Woyke T."/>
            <person name="Ryan C.M."/>
            <person name="Banfield J.F."/>
        </authorList>
    </citation>
    <scope>NUCLEOTIDE SEQUENCE [LARGE SCALE GENOMIC DNA]</scope>
</reference>
<protein>
    <recommendedName>
        <fullName evidence="4">DUF2178 domain-containing protein</fullName>
    </recommendedName>
</protein>
<evidence type="ECO:0000313" key="3">
    <source>
        <dbReference type="Proteomes" id="UP000229344"/>
    </source>
</evidence>
<proteinExistence type="predicted"/>
<evidence type="ECO:0000256" key="1">
    <source>
        <dbReference type="SAM" id="Phobius"/>
    </source>
</evidence>
<feature type="transmembrane region" description="Helical" evidence="1">
    <location>
        <begin position="70"/>
        <end position="90"/>
    </location>
</feature>
<feature type="transmembrane region" description="Helical" evidence="1">
    <location>
        <begin position="96"/>
        <end position="115"/>
    </location>
</feature>
<keyword evidence="1" id="KW-0812">Transmembrane</keyword>
<gene>
    <name evidence="2" type="ORF">COU16_02240</name>
</gene>
<keyword evidence="1" id="KW-1133">Transmembrane helix</keyword>
<keyword evidence="1" id="KW-0472">Membrane</keyword>
<name>A0A2H0UDC3_9BACT</name>
<dbReference type="EMBL" id="PFBI01000006">
    <property type="protein sequence ID" value="PIR84387.1"/>
    <property type="molecule type" value="Genomic_DNA"/>
</dbReference>
<dbReference type="AlphaFoldDB" id="A0A2H0UDC3"/>
<feature type="transmembrane region" description="Helical" evidence="1">
    <location>
        <begin position="30"/>
        <end position="50"/>
    </location>
</feature>
<organism evidence="2 3">
    <name type="scientific">Candidatus Kaiserbacteria bacterium CG10_big_fil_rev_8_21_14_0_10_47_16</name>
    <dbReference type="NCBI Taxonomy" id="1974608"/>
    <lineage>
        <taxon>Bacteria</taxon>
        <taxon>Candidatus Kaiseribacteriota</taxon>
    </lineage>
</organism>